<dbReference type="GO" id="GO:0045134">
    <property type="term" value="F:UDP phosphatase activity"/>
    <property type="evidence" value="ECO:0007669"/>
    <property type="project" value="TreeGrafter"/>
</dbReference>
<dbReference type="EMBL" id="SKCS01000456">
    <property type="protein sequence ID" value="TNN06636.1"/>
    <property type="molecule type" value="Genomic_DNA"/>
</dbReference>
<keyword evidence="2 6" id="KW-0378">Hydrolase</keyword>
<organism evidence="6 7">
    <name type="scientific">Schistosoma japonicum</name>
    <name type="common">Blood fluke</name>
    <dbReference type="NCBI Taxonomy" id="6182"/>
    <lineage>
        <taxon>Eukaryota</taxon>
        <taxon>Metazoa</taxon>
        <taxon>Spiralia</taxon>
        <taxon>Lophotrochozoa</taxon>
        <taxon>Platyhelminthes</taxon>
        <taxon>Trematoda</taxon>
        <taxon>Digenea</taxon>
        <taxon>Strigeidida</taxon>
        <taxon>Schistosomatoidea</taxon>
        <taxon>Schistosomatidae</taxon>
        <taxon>Schistosoma</taxon>
    </lineage>
</organism>
<keyword evidence="3" id="KW-0067">ATP-binding</keyword>
<gene>
    <name evidence="6" type="ORF">EWB00_008276</name>
</gene>
<reference evidence="6 7" key="1">
    <citation type="submission" date="2019-03" db="EMBL/GenBank/DDBJ databases">
        <title>An improved genome assembly of the fluke Schistosoma japonicum.</title>
        <authorList>
            <person name="Hu W."/>
            <person name="Luo F."/>
            <person name="Yin M."/>
            <person name="Mo X."/>
            <person name="Sun C."/>
            <person name="Wu Q."/>
            <person name="Zhu B."/>
            <person name="Xiang M."/>
            <person name="Wang J."/>
            <person name="Wang Y."/>
            <person name="Zhang T."/>
            <person name="Xu B."/>
            <person name="Zheng H."/>
            <person name="Feng Z."/>
        </authorList>
    </citation>
    <scope>NUCLEOTIDE SEQUENCE [LARGE SCALE GENOMIC DNA]</scope>
    <source>
        <strain evidence="6">HuSjv2</strain>
        <tissue evidence="6">Worms</tissue>
    </source>
</reference>
<evidence type="ECO:0000256" key="3">
    <source>
        <dbReference type="PIRSR" id="PIRSR600407-2"/>
    </source>
</evidence>
<proteinExistence type="inferred from homology"/>
<protein>
    <submittedName>
        <fullName evidence="6">Ectonucleoside triphosphate diphosphohydrolase 7</fullName>
    </submittedName>
</protein>
<dbReference type="AlphaFoldDB" id="A0A4Z2CQX9"/>
<keyword evidence="5" id="KW-0812">Transmembrane</keyword>
<dbReference type="GO" id="GO:0005794">
    <property type="term" value="C:Golgi apparatus"/>
    <property type="evidence" value="ECO:0007669"/>
    <property type="project" value="TreeGrafter"/>
</dbReference>
<keyword evidence="5" id="KW-0472">Membrane</keyword>
<evidence type="ECO:0000313" key="7">
    <source>
        <dbReference type="Proteomes" id="UP000311919"/>
    </source>
</evidence>
<dbReference type="PANTHER" id="PTHR11782">
    <property type="entry name" value="ADENOSINE/GUANOSINE DIPHOSPHATASE"/>
    <property type="match status" value="1"/>
</dbReference>
<feature type="transmembrane region" description="Helical" evidence="5">
    <location>
        <begin position="286"/>
        <end position="309"/>
    </location>
</feature>
<keyword evidence="5" id="KW-1133">Transmembrane helix</keyword>
<keyword evidence="7" id="KW-1185">Reference proteome</keyword>
<sequence>MGGASMQIAYELQSTDDLPDNLVSEFSLSKSWYSTSQHYKLYVKSYLGFGMNAFRHRYEEYLFRKNTTYHSARENPLVINDPCLLKGFTLNNELDPHQIIGENLQQMTGKISVQFTGTGNMDQCMQNVVPLLHLNHNCSPLPCAMDNIVQLDPDFTSMEFYGLSEFYYTLETLKVTPPVEYNYSLVMHKTQEICSTPWTTYLSKLKEENPNLSEEKFNSFVSFKKLICFKASYLLSAFHKGLHFPTDYDKFIPTLEINKTELQWSLGALLYKLKATTAKEEYQWKIIFISVVVICILIILIFIGTLLYLKLNDKCSRTNKQSQNGSVTTNTNNIESFVKNNSDTSSQFDDKIASS</sequence>
<dbReference type="GO" id="GO:0006256">
    <property type="term" value="P:UDP catabolic process"/>
    <property type="evidence" value="ECO:0007669"/>
    <property type="project" value="TreeGrafter"/>
</dbReference>
<dbReference type="Proteomes" id="UP000311919">
    <property type="component" value="Unassembled WGS sequence"/>
</dbReference>
<evidence type="ECO:0000256" key="5">
    <source>
        <dbReference type="SAM" id="Phobius"/>
    </source>
</evidence>
<evidence type="ECO:0000256" key="2">
    <source>
        <dbReference type="ARBA" id="ARBA00022801"/>
    </source>
</evidence>
<accession>A0A4Z2CQX9</accession>
<evidence type="ECO:0000256" key="1">
    <source>
        <dbReference type="ARBA" id="ARBA00009283"/>
    </source>
</evidence>
<dbReference type="PANTHER" id="PTHR11782:SF121">
    <property type="entry name" value="NUCLEOSIDE-DIPHOSPHATASE MIG-23"/>
    <property type="match status" value="1"/>
</dbReference>
<comment type="similarity">
    <text evidence="1">Belongs to the GDA1/CD39 NTPase family.</text>
</comment>
<evidence type="ECO:0000256" key="4">
    <source>
        <dbReference type="SAM" id="MobiDB-lite"/>
    </source>
</evidence>
<dbReference type="GO" id="GO:0046036">
    <property type="term" value="P:CTP metabolic process"/>
    <property type="evidence" value="ECO:0007669"/>
    <property type="project" value="TreeGrafter"/>
</dbReference>
<dbReference type="InterPro" id="IPR000407">
    <property type="entry name" value="GDA1_CD39_NTPase"/>
</dbReference>
<dbReference type="Gene3D" id="3.30.420.150">
    <property type="entry name" value="Exopolyphosphatase. Domain 2"/>
    <property type="match status" value="1"/>
</dbReference>
<dbReference type="Pfam" id="PF01150">
    <property type="entry name" value="GDA1_CD39"/>
    <property type="match status" value="1"/>
</dbReference>
<dbReference type="GO" id="GO:0005524">
    <property type="term" value="F:ATP binding"/>
    <property type="evidence" value="ECO:0007669"/>
    <property type="project" value="UniProtKB-KW"/>
</dbReference>
<comment type="caution">
    <text evidence="6">The sequence shown here is derived from an EMBL/GenBank/DDBJ whole genome shotgun (WGS) entry which is preliminary data.</text>
</comment>
<feature type="compositionally biased region" description="Polar residues" evidence="4">
    <location>
        <begin position="336"/>
        <end position="347"/>
    </location>
</feature>
<name>A0A4Z2CQX9_SCHJA</name>
<dbReference type="GO" id="GO:0017111">
    <property type="term" value="F:ribonucleoside triphosphate phosphatase activity"/>
    <property type="evidence" value="ECO:0007669"/>
    <property type="project" value="TreeGrafter"/>
</dbReference>
<feature type="region of interest" description="Disordered" evidence="4">
    <location>
        <begin position="336"/>
        <end position="355"/>
    </location>
</feature>
<dbReference type="GO" id="GO:0004382">
    <property type="term" value="F:GDP phosphatase activity"/>
    <property type="evidence" value="ECO:0007669"/>
    <property type="project" value="TreeGrafter"/>
</dbReference>
<evidence type="ECO:0000313" key="6">
    <source>
        <dbReference type="EMBL" id="TNN06636.1"/>
    </source>
</evidence>
<feature type="binding site" evidence="3">
    <location>
        <begin position="3"/>
        <end position="7"/>
    </location>
    <ligand>
        <name>ATP</name>
        <dbReference type="ChEBI" id="CHEBI:30616"/>
    </ligand>
</feature>
<keyword evidence="3" id="KW-0547">Nucleotide-binding</keyword>
<dbReference type="GO" id="GO:0016020">
    <property type="term" value="C:membrane"/>
    <property type="evidence" value="ECO:0007669"/>
    <property type="project" value="TreeGrafter"/>
</dbReference>
<dbReference type="OrthoDB" id="6372431at2759"/>
<dbReference type="STRING" id="6182.A0A4Z2CQX9"/>